<sequence length="78" mass="8539">MTHKLSSPLPSTKYCLLQLAAPHTLLITLNRPAMRNALHLPAHYELATIFDYVEGEPEIWCSVITGAGEKSFCAGADL</sequence>
<gene>
    <name evidence="2" type="ORF">SYNPS1DRAFT_15524</name>
</gene>
<dbReference type="OrthoDB" id="2139957at2759"/>
<evidence type="ECO:0000313" key="2">
    <source>
        <dbReference type="EMBL" id="RKP25529.1"/>
    </source>
</evidence>
<proteinExistence type="predicted"/>
<evidence type="ECO:0000313" key="3">
    <source>
        <dbReference type="Proteomes" id="UP000278143"/>
    </source>
</evidence>
<feature type="non-terminal residue" evidence="2">
    <location>
        <position position="78"/>
    </location>
</feature>
<feature type="domain" description="Enoyl-CoA hydratase/isomerase" evidence="1">
    <location>
        <begin position="26"/>
        <end position="78"/>
    </location>
</feature>
<dbReference type="CDD" id="cd06558">
    <property type="entry name" value="crotonase-like"/>
    <property type="match status" value="1"/>
</dbReference>
<dbReference type="SUPFAM" id="SSF52096">
    <property type="entry name" value="ClpP/crotonase"/>
    <property type="match status" value="1"/>
</dbReference>
<reference evidence="3" key="1">
    <citation type="journal article" date="2018" name="Nat. Microbiol.">
        <title>Leveraging single-cell genomics to expand the fungal tree of life.</title>
        <authorList>
            <person name="Ahrendt S.R."/>
            <person name="Quandt C.A."/>
            <person name="Ciobanu D."/>
            <person name="Clum A."/>
            <person name="Salamov A."/>
            <person name="Andreopoulos B."/>
            <person name="Cheng J.F."/>
            <person name="Woyke T."/>
            <person name="Pelin A."/>
            <person name="Henrissat B."/>
            <person name="Reynolds N.K."/>
            <person name="Benny G.L."/>
            <person name="Smith M.E."/>
            <person name="James T.Y."/>
            <person name="Grigoriev I.V."/>
        </authorList>
    </citation>
    <scope>NUCLEOTIDE SEQUENCE [LARGE SCALE GENOMIC DNA]</scope>
    <source>
        <strain evidence="3">Benny S71-1</strain>
    </source>
</reference>
<dbReference type="Proteomes" id="UP000278143">
    <property type="component" value="Unassembled WGS sequence"/>
</dbReference>
<evidence type="ECO:0000259" key="1">
    <source>
        <dbReference type="Pfam" id="PF16113"/>
    </source>
</evidence>
<dbReference type="Gene3D" id="3.30.300.220">
    <property type="match status" value="1"/>
</dbReference>
<dbReference type="EMBL" id="KZ989715">
    <property type="protein sequence ID" value="RKP25529.1"/>
    <property type="molecule type" value="Genomic_DNA"/>
</dbReference>
<dbReference type="InterPro" id="IPR029045">
    <property type="entry name" value="ClpP/crotonase-like_dom_sf"/>
</dbReference>
<organism evidence="2 3">
    <name type="scientific">Syncephalis pseudoplumigaleata</name>
    <dbReference type="NCBI Taxonomy" id="1712513"/>
    <lineage>
        <taxon>Eukaryota</taxon>
        <taxon>Fungi</taxon>
        <taxon>Fungi incertae sedis</taxon>
        <taxon>Zoopagomycota</taxon>
        <taxon>Zoopagomycotina</taxon>
        <taxon>Zoopagomycetes</taxon>
        <taxon>Zoopagales</taxon>
        <taxon>Piptocephalidaceae</taxon>
        <taxon>Syncephalis</taxon>
    </lineage>
</organism>
<protein>
    <submittedName>
        <fullName evidence="2">ClpP/crotonase-like domain-containing protein</fullName>
    </submittedName>
</protein>
<dbReference type="AlphaFoldDB" id="A0A4V1J1M0"/>
<keyword evidence="3" id="KW-1185">Reference proteome</keyword>
<name>A0A4V1J1M0_9FUNG</name>
<dbReference type="InterPro" id="IPR045004">
    <property type="entry name" value="ECH_dom"/>
</dbReference>
<accession>A0A4V1J1M0</accession>
<dbReference type="Pfam" id="PF16113">
    <property type="entry name" value="ECH_2"/>
    <property type="match status" value="1"/>
</dbReference>